<dbReference type="InterPro" id="IPR001810">
    <property type="entry name" value="F-box_dom"/>
</dbReference>
<protein>
    <recommendedName>
        <fullName evidence="1">F-box domain-containing protein</fullName>
    </recommendedName>
</protein>
<comment type="caution">
    <text evidence="2">The sequence shown here is derived from an EMBL/GenBank/DDBJ whole genome shotgun (WGS) entry which is preliminary data.</text>
</comment>
<evidence type="ECO:0000313" key="2">
    <source>
        <dbReference type="EMBL" id="KAK7524893.1"/>
    </source>
</evidence>
<sequence>MAETSTTCRLRALPGELQNLIFENLDYPSAISLAATGRYFRNVVNPATQVPAEDKVAFLRYLVLKEENDEVGACLGCFRIKQLMDVSMPCPENPVARVRWCQDCRSGDVDSNLSALWALSVPWDFSCRNCNARRKRKSASGSTICGCLLERWRARDLSSCYGYRPQGLALQFALTNGPWFFSHRLPYRTTISRGREDCEDRPLPSWTQFQKQWKYWRMILRSIARLPGSSSDSAFTRGRQRPFHQIDFDVLLELSSYRAGSIKNGDKVLGPRFPQSSIRSLAYYRWTLERSLLSVDFSELQQPERVRWILGRRPGKIALDSPTLQRTFRTRKTCPYRSLRKRQRHLDYLSAIFLAGTNHLFRRVIDPVALTSDEDRISFLKYAQTYMAKRMGSALACLKCFMIRKLRHFGAPNNDPRHRSPMCNKCRGESTDRQRRLYALSLLSRKPDSVRQADERVLISRYLQSGHWKPVGWPELMVTFSMRPRAPGLPIRHFLDATNNYVHIIEPPLYVPDGAKITFLRHAEVFLAHDPSSIGACTAQHHGTTLRHNIDSDAASCVDCGPVTQDERDAYRITTDVWDDVIQRCMRCGGMRVAPRRHQICVDCGDCACFAVSLDLSEAQTEGTWCARCDDVRVHKEREGEVEHLVPIRWDEFERLW</sequence>
<dbReference type="PROSITE" id="PS50181">
    <property type="entry name" value="FBOX"/>
    <property type="match status" value="1"/>
</dbReference>
<name>A0ABR1L5U5_9PEZI</name>
<dbReference type="EMBL" id="JBBPHU010000001">
    <property type="protein sequence ID" value="KAK7524893.1"/>
    <property type="molecule type" value="Genomic_DNA"/>
</dbReference>
<proteinExistence type="predicted"/>
<accession>A0ABR1L5U5</accession>
<evidence type="ECO:0000313" key="3">
    <source>
        <dbReference type="Proteomes" id="UP001363622"/>
    </source>
</evidence>
<organism evidence="2 3">
    <name type="scientific">Phyllosticta citriasiana</name>
    <dbReference type="NCBI Taxonomy" id="595635"/>
    <lineage>
        <taxon>Eukaryota</taxon>
        <taxon>Fungi</taxon>
        <taxon>Dikarya</taxon>
        <taxon>Ascomycota</taxon>
        <taxon>Pezizomycotina</taxon>
        <taxon>Dothideomycetes</taxon>
        <taxon>Dothideomycetes incertae sedis</taxon>
        <taxon>Botryosphaeriales</taxon>
        <taxon>Phyllostictaceae</taxon>
        <taxon>Phyllosticta</taxon>
    </lineage>
</organism>
<dbReference type="InterPro" id="IPR036047">
    <property type="entry name" value="F-box-like_dom_sf"/>
</dbReference>
<keyword evidence="3" id="KW-1185">Reference proteome</keyword>
<dbReference type="SUPFAM" id="SSF81383">
    <property type="entry name" value="F-box domain"/>
    <property type="match status" value="1"/>
</dbReference>
<reference evidence="2 3" key="1">
    <citation type="submission" date="2024-04" db="EMBL/GenBank/DDBJ databases">
        <title>Phyllosticta paracitricarpa is synonymous to the EU quarantine fungus P. citricarpa based on phylogenomic analyses.</title>
        <authorList>
            <consortium name="Lawrence Berkeley National Laboratory"/>
            <person name="Van Ingen-Buijs V.A."/>
            <person name="Van Westerhoven A.C."/>
            <person name="Haridas S."/>
            <person name="Skiadas P."/>
            <person name="Martin F."/>
            <person name="Groenewald J.Z."/>
            <person name="Crous P.W."/>
            <person name="Seidl M.F."/>
        </authorList>
    </citation>
    <scope>NUCLEOTIDE SEQUENCE [LARGE SCALE GENOMIC DNA]</scope>
    <source>
        <strain evidence="2 3">CBS 123371</strain>
    </source>
</reference>
<gene>
    <name evidence="2" type="ORF">IWZ03DRAFT_430285</name>
</gene>
<dbReference type="Proteomes" id="UP001363622">
    <property type="component" value="Unassembled WGS sequence"/>
</dbReference>
<evidence type="ECO:0000259" key="1">
    <source>
        <dbReference type="PROSITE" id="PS50181"/>
    </source>
</evidence>
<feature type="domain" description="F-box" evidence="1">
    <location>
        <begin position="7"/>
        <end position="61"/>
    </location>
</feature>